<dbReference type="GO" id="GO:0051075">
    <property type="term" value="F:S-adenosylmethionine:tRNA ribosyltransferase-isomerase activity"/>
    <property type="evidence" value="ECO:0007669"/>
    <property type="project" value="UniProtKB-EC"/>
</dbReference>
<evidence type="ECO:0000256" key="3">
    <source>
        <dbReference type="ARBA" id="ARBA00011245"/>
    </source>
</evidence>
<evidence type="ECO:0000256" key="9">
    <source>
        <dbReference type="ARBA" id="ARBA00061210"/>
    </source>
</evidence>
<dbReference type="EC" id="2.4.99.17" evidence="10 13"/>
<dbReference type="SUPFAM" id="SSF111337">
    <property type="entry name" value="QueA-like"/>
    <property type="match status" value="1"/>
</dbReference>
<evidence type="ECO:0000256" key="4">
    <source>
        <dbReference type="ARBA" id="ARBA00022490"/>
    </source>
</evidence>
<dbReference type="FunFam" id="2.40.10.240:FF:000001">
    <property type="entry name" value="S-adenosylmethionine:tRNA ribosyltransferase-isomerase"/>
    <property type="match status" value="1"/>
</dbReference>
<dbReference type="NCBIfam" id="TIGR00113">
    <property type="entry name" value="queA"/>
    <property type="match status" value="1"/>
</dbReference>
<comment type="similarity">
    <text evidence="9 13">Belongs to the QueA family.</text>
</comment>
<dbReference type="NCBIfam" id="NF001140">
    <property type="entry name" value="PRK00147.1"/>
    <property type="match status" value="1"/>
</dbReference>
<evidence type="ECO:0000256" key="6">
    <source>
        <dbReference type="ARBA" id="ARBA00022691"/>
    </source>
</evidence>
<proteinExistence type="inferred from homology"/>
<evidence type="ECO:0000256" key="8">
    <source>
        <dbReference type="ARBA" id="ARBA00052751"/>
    </source>
</evidence>
<comment type="subcellular location">
    <subcellularLocation>
        <location evidence="1 13">Cytoplasm</location>
    </subcellularLocation>
</comment>
<dbReference type="Proteomes" id="UP001169862">
    <property type="component" value="Unassembled WGS sequence"/>
</dbReference>
<comment type="caution">
    <text evidence="14">The sequence shown here is derived from an EMBL/GenBank/DDBJ whole genome shotgun (WGS) entry which is preliminary data.</text>
</comment>
<keyword evidence="5 13" id="KW-0808">Transferase</keyword>
<evidence type="ECO:0000256" key="1">
    <source>
        <dbReference type="ARBA" id="ARBA00004496"/>
    </source>
</evidence>
<reference evidence="14" key="1">
    <citation type="submission" date="2023-07" db="EMBL/GenBank/DDBJ databases">
        <title>Genome content predicts the carbon catabolic preferences of heterotrophic bacteria.</title>
        <authorList>
            <person name="Gralka M."/>
        </authorList>
    </citation>
    <scope>NUCLEOTIDE SEQUENCE</scope>
    <source>
        <strain evidence="14">I2M16</strain>
    </source>
</reference>
<dbReference type="GO" id="GO:0008616">
    <property type="term" value="P:tRNA queuosine(34) biosynthetic process"/>
    <property type="evidence" value="ECO:0007669"/>
    <property type="project" value="UniProtKB-UniRule"/>
</dbReference>
<dbReference type="AlphaFoldDB" id="A0AAW7XLK5"/>
<evidence type="ECO:0000313" key="15">
    <source>
        <dbReference type="Proteomes" id="UP001169862"/>
    </source>
</evidence>
<dbReference type="InterPro" id="IPR042118">
    <property type="entry name" value="QueA_dom1"/>
</dbReference>
<keyword evidence="7 13" id="KW-0671">Queuosine biosynthesis</keyword>
<dbReference type="Gene3D" id="3.40.1780.10">
    <property type="entry name" value="QueA-like"/>
    <property type="match status" value="1"/>
</dbReference>
<dbReference type="RefSeq" id="WP_075173683.1">
    <property type="nucleotide sequence ID" value="NZ_JAHHDZ010000002.1"/>
</dbReference>
<dbReference type="EMBL" id="JAUOPG010000012">
    <property type="protein sequence ID" value="MDO6455136.1"/>
    <property type="molecule type" value="Genomic_DNA"/>
</dbReference>
<gene>
    <name evidence="13 14" type="primary">queA</name>
    <name evidence="14" type="ORF">Q4490_16330</name>
</gene>
<evidence type="ECO:0000313" key="14">
    <source>
        <dbReference type="EMBL" id="MDO6455136.1"/>
    </source>
</evidence>
<dbReference type="HAMAP" id="MF_00113">
    <property type="entry name" value="QueA"/>
    <property type="match status" value="1"/>
</dbReference>
<sequence>MHVKDFQFELPESLIASYPLPERSASRLLCLEGNTGELTHRVFTDVLDLINPNDLVVFNNTRVIPARLFGEKASGGKIEVLVERVLDEHRVLAHVRSSRSPKEGAELFLEGGIKATMVGRHENLFELRFEDDDTVLNLLEQHGHIPLPPYMKREDQLDDRERYQTVYGTEPGAVAAPTAGLHFDDKLLASLDAKGVQKAFVTLHVGAGTFQPVKVDTIEEHVMHAEYIEVDQSVVDAVKATRERGGRVIAVGTTSVRALESASQSGEIAPFYGDTSIFIFPGYRFKSVDCLITNFHLSESTLLMLVSAFAGYDYTMAAYKTAVDEQYRFFSYGDAMFITHNTKQLEAS</sequence>
<dbReference type="PANTHER" id="PTHR30307:SF0">
    <property type="entry name" value="S-ADENOSYLMETHIONINE:TRNA RIBOSYLTRANSFERASE-ISOMERASE"/>
    <property type="match status" value="1"/>
</dbReference>
<evidence type="ECO:0000256" key="11">
    <source>
        <dbReference type="ARBA" id="ARBA00069325"/>
    </source>
</evidence>
<evidence type="ECO:0000256" key="7">
    <source>
        <dbReference type="ARBA" id="ARBA00022785"/>
    </source>
</evidence>
<comment type="pathway">
    <text evidence="2 13">tRNA modification; tRNA-queuosine biosynthesis.</text>
</comment>
<accession>A0AAW7XLK5</accession>
<dbReference type="InterPro" id="IPR003699">
    <property type="entry name" value="QueA"/>
</dbReference>
<dbReference type="GO" id="GO:0005737">
    <property type="term" value="C:cytoplasm"/>
    <property type="evidence" value="ECO:0007669"/>
    <property type="project" value="UniProtKB-SubCell"/>
</dbReference>
<comment type="subunit">
    <text evidence="3 13">Monomer.</text>
</comment>
<evidence type="ECO:0000256" key="5">
    <source>
        <dbReference type="ARBA" id="ARBA00022679"/>
    </source>
</evidence>
<dbReference type="Gene3D" id="2.40.10.240">
    <property type="entry name" value="QueA-like"/>
    <property type="match status" value="1"/>
</dbReference>
<keyword evidence="6 13" id="KW-0949">S-adenosyl-L-methionine</keyword>
<comment type="function">
    <text evidence="13">Transfers and isomerizes the ribose moiety from AdoMet to the 7-aminomethyl group of 7-deazaguanine (preQ1-tRNA) to give epoxyqueuosine (oQ-tRNA).</text>
</comment>
<dbReference type="FunFam" id="3.40.1780.10:FF:000001">
    <property type="entry name" value="S-adenosylmethionine:tRNA ribosyltransferase-isomerase"/>
    <property type="match status" value="1"/>
</dbReference>
<evidence type="ECO:0000256" key="10">
    <source>
        <dbReference type="ARBA" id="ARBA00066503"/>
    </source>
</evidence>
<name>A0AAW7XLK5_9GAMM</name>
<evidence type="ECO:0000256" key="13">
    <source>
        <dbReference type="HAMAP-Rule" id="MF_00113"/>
    </source>
</evidence>
<dbReference type="InterPro" id="IPR042119">
    <property type="entry name" value="QueA_dom2"/>
</dbReference>
<dbReference type="InterPro" id="IPR036100">
    <property type="entry name" value="QueA_sf"/>
</dbReference>
<keyword evidence="14" id="KW-0328">Glycosyltransferase</keyword>
<organism evidence="14 15">
    <name type="scientific">Neptunomonas phycophila</name>
    <dbReference type="NCBI Taxonomy" id="1572645"/>
    <lineage>
        <taxon>Bacteria</taxon>
        <taxon>Pseudomonadati</taxon>
        <taxon>Pseudomonadota</taxon>
        <taxon>Gammaproteobacteria</taxon>
        <taxon>Oceanospirillales</taxon>
        <taxon>Oceanospirillaceae</taxon>
        <taxon>Neptunomonas</taxon>
    </lineage>
</organism>
<dbReference type="Pfam" id="PF02547">
    <property type="entry name" value="Queuosine_synth"/>
    <property type="match status" value="1"/>
</dbReference>
<keyword evidence="4 13" id="KW-0963">Cytoplasm</keyword>
<protein>
    <recommendedName>
        <fullName evidence="11 13">S-adenosylmethionine:tRNA ribosyltransferase-isomerase</fullName>
        <ecNumber evidence="10 13">2.4.99.17</ecNumber>
    </recommendedName>
    <alternativeName>
        <fullName evidence="12 13">Queuosine biosynthesis protein QueA</fullName>
    </alternativeName>
</protein>
<evidence type="ECO:0000256" key="2">
    <source>
        <dbReference type="ARBA" id="ARBA00004691"/>
    </source>
</evidence>
<evidence type="ECO:0000256" key="12">
    <source>
        <dbReference type="ARBA" id="ARBA00076160"/>
    </source>
</evidence>
<comment type="catalytic activity">
    <reaction evidence="8 13">
        <text>7-aminomethyl-7-carbaguanosine(34) in tRNA + S-adenosyl-L-methionine = epoxyqueuosine(34) in tRNA + adenine + L-methionine + 2 H(+)</text>
        <dbReference type="Rhea" id="RHEA:32155"/>
        <dbReference type="Rhea" id="RHEA-COMP:10342"/>
        <dbReference type="Rhea" id="RHEA-COMP:18582"/>
        <dbReference type="ChEBI" id="CHEBI:15378"/>
        <dbReference type="ChEBI" id="CHEBI:16708"/>
        <dbReference type="ChEBI" id="CHEBI:57844"/>
        <dbReference type="ChEBI" id="CHEBI:59789"/>
        <dbReference type="ChEBI" id="CHEBI:82833"/>
        <dbReference type="ChEBI" id="CHEBI:194443"/>
        <dbReference type="EC" id="2.4.99.17"/>
    </reaction>
</comment>
<dbReference type="PANTHER" id="PTHR30307">
    <property type="entry name" value="S-ADENOSYLMETHIONINE:TRNA RIBOSYLTRANSFERASE-ISOMERASE"/>
    <property type="match status" value="1"/>
</dbReference>